<proteinExistence type="predicted"/>
<dbReference type="EMBL" id="PYBW01000144">
    <property type="protein sequence ID" value="PYC67838.1"/>
    <property type="molecule type" value="Genomic_DNA"/>
</dbReference>
<dbReference type="AlphaFoldDB" id="A0A2V4N0Y9"/>
<sequence>MAADGKGLVGHAGVVLLHQVADRVGLTAALGRLWPGGGSATWRDRAQVLLGLAGAIVLGATNLSEAEQLQAHHGPLFGVPASDSTARRTLAALDERALARIAKARAKVRRHVWHLLHLRPGGFPWLSVAGKRLTGWIVIDIDATIITSASNKAGTAVTFKKTWGFHPLACWCANTQESLSMLLRPGNAGSNTVADHIAVLTDALRQ</sequence>
<evidence type="ECO:0000313" key="2">
    <source>
        <dbReference type="EMBL" id="PYC67838.1"/>
    </source>
</evidence>
<reference evidence="2 3" key="1">
    <citation type="submission" date="2018-03" db="EMBL/GenBank/DDBJ databases">
        <title>Bioinformatic expansion and discovery of thiopeptide antibiotics.</title>
        <authorList>
            <person name="Schwalen C.J."/>
            <person name="Hudson G.A."/>
            <person name="Mitchell D.A."/>
        </authorList>
    </citation>
    <scope>NUCLEOTIDE SEQUENCE [LARGE SCALE GENOMIC DNA]</scope>
    <source>
        <strain evidence="2 3">ATCC 21389</strain>
    </source>
</reference>
<feature type="non-terminal residue" evidence="2">
    <location>
        <position position="206"/>
    </location>
</feature>
<keyword evidence="3" id="KW-1185">Reference proteome</keyword>
<dbReference type="Pfam" id="PF13701">
    <property type="entry name" value="DDE_Tnp_1_4"/>
    <property type="match status" value="1"/>
</dbReference>
<gene>
    <name evidence="2" type="ORF">C7C46_29930</name>
</gene>
<feature type="domain" description="Transposase DDE" evidence="1">
    <location>
        <begin position="2"/>
        <end position="205"/>
    </location>
</feature>
<protein>
    <submittedName>
        <fullName evidence="2">IS1380 family transposase</fullName>
    </submittedName>
</protein>
<comment type="caution">
    <text evidence="2">The sequence shown here is derived from an EMBL/GenBank/DDBJ whole genome shotgun (WGS) entry which is preliminary data.</text>
</comment>
<dbReference type="Proteomes" id="UP000248039">
    <property type="component" value="Unassembled WGS sequence"/>
</dbReference>
<name>A0A2V4N0Y9_9ACTN</name>
<organism evidence="2 3">
    <name type="scientific">Streptomyces tateyamensis</name>
    <dbReference type="NCBI Taxonomy" id="565073"/>
    <lineage>
        <taxon>Bacteria</taxon>
        <taxon>Bacillati</taxon>
        <taxon>Actinomycetota</taxon>
        <taxon>Actinomycetes</taxon>
        <taxon>Kitasatosporales</taxon>
        <taxon>Streptomycetaceae</taxon>
        <taxon>Streptomyces</taxon>
    </lineage>
</organism>
<evidence type="ECO:0000313" key="3">
    <source>
        <dbReference type="Proteomes" id="UP000248039"/>
    </source>
</evidence>
<dbReference type="InterPro" id="IPR025668">
    <property type="entry name" value="Tnp_DDE_dom"/>
</dbReference>
<accession>A0A2V4N0Y9</accession>
<evidence type="ECO:0000259" key="1">
    <source>
        <dbReference type="Pfam" id="PF13701"/>
    </source>
</evidence>